<dbReference type="GO" id="GO:0005524">
    <property type="term" value="F:ATP binding"/>
    <property type="evidence" value="ECO:0007669"/>
    <property type="project" value="UniProtKB-KW"/>
</dbReference>
<sequence length="512" mass="56746">MASMDFSLGPKKNSLPPLPPEALSKIDTVALHMMPHEVVDELQAFVFAKNDKGVKAAAVNPTDHTLQLYMKEHVGERIQWFAATKHDIALFLRLHIRNFAEEIDKINASGVDAGGNIAKLADMILEFAFREKASDVHIEPLRDKTVIRFRVDGTLRPVATLRKSVHTALVSRFKILADMKIDEFRRPQDGRIEPEHLTNISLRISTIPTMHGEKMALRVLDDSSDYLTLQQLGFSPKQEDILLRQIEKPFGMIVTSGPTGSGKTTTLYALLRLLKKGDVNVSTLEDPIEHSLPGINQIQVNPRVQLTFASGLRALLRQDPDVIMVGEIRDSETSVMAGNAAMTGHLVFTTIHTNDAPSVFTRFLEMKMEDFVVASAVNTVIAQRLVRKICSGCKTEKKIDGIVVKRIKERKDILASIKTHHKMDAQELSEGLFFMGAGCDGCLNTGYAGRTGIYEVLEVDKKIRGLVLKHASVEQVKTAAAKEGFRDMIADGVDKVFAGITTFEEVLRGTRA</sequence>
<dbReference type="Gene3D" id="3.40.50.300">
    <property type="entry name" value="P-loop containing nucleotide triphosphate hydrolases"/>
    <property type="match status" value="1"/>
</dbReference>
<gene>
    <name evidence="5" type="ORF">A3A32_02425</name>
</gene>
<reference evidence="5 6" key="1">
    <citation type="journal article" date="2016" name="Nat. Commun.">
        <title>Thousands of microbial genomes shed light on interconnected biogeochemical processes in an aquifer system.</title>
        <authorList>
            <person name="Anantharaman K."/>
            <person name="Brown C.T."/>
            <person name="Hug L.A."/>
            <person name="Sharon I."/>
            <person name="Castelle C.J."/>
            <person name="Probst A.J."/>
            <person name="Thomas B.C."/>
            <person name="Singh A."/>
            <person name="Wilkins M.J."/>
            <person name="Karaoz U."/>
            <person name="Brodie E.L."/>
            <person name="Williams K.H."/>
            <person name="Hubbard S.S."/>
            <person name="Banfield J.F."/>
        </authorList>
    </citation>
    <scope>NUCLEOTIDE SEQUENCE [LARGE SCALE GENOMIC DNA]</scope>
</reference>
<evidence type="ECO:0000259" key="4">
    <source>
        <dbReference type="PROSITE" id="PS00662"/>
    </source>
</evidence>
<comment type="caution">
    <text evidence="5">The sequence shown here is derived from an EMBL/GenBank/DDBJ whole genome shotgun (WGS) entry which is preliminary data.</text>
</comment>
<name>A0A1G2RTQ1_9BACT</name>
<feature type="domain" description="Bacterial type II secretion system protein E" evidence="4">
    <location>
        <begin position="316"/>
        <end position="330"/>
    </location>
</feature>
<dbReference type="PROSITE" id="PS00662">
    <property type="entry name" value="T2SP_E"/>
    <property type="match status" value="1"/>
</dbReference>
<evidence type="ECO:0000256" key="2">
    <source>
        <dbReference type="ARBA" id="ARBA00022741"/>
    </source>
</evidence>
<dbReference type="AlphaFoldDB" id="A0A1G2RTQ1"/>
<evidence type="ECO:0000256" key="3">
    <source>
        <dbReference type="ARBA" id="ARBA00022840"/>
    </source>
</evidence>
<comment type="similarity">
    <text evidence="1">Belongs to the GSP E family.</text>
</comment>
<keyword evidence="3" id="KW-0067">ATP-binding</keyword>
<dbReference type="SUPFAM" id="SSF160246">
    <property type="entry name" value="EspE N-terminal domain-like"/>
    <property type="match status" value="1"/>
</dbReference>
<dbReference type="Pfam" id="PF00437">
    <property type="entry name" value="T2SSE"/>
    <property type="match status" value="1"/>
</dbReference>
<proteinExistence type="inferred from homology"/>
<dbReference type="CDD" id="cd01129">
    <property type="entry name" value="PulE-GspE-like"/>
    <property type="match status" value="1"/>
</dbReference>
<dbReference type="InterPro" id="IPR027417">
    <property type="entry name" value="P-loop_NTPase"/>
</dbReference>
<dbReference type="GO" id="GO:0016887">
    <property type="term" value="F:ATP hydrolysis activity"/>
    <property type="evidence" value="ECO:0007669"/>
    <property type="project" value="TreeGrafter"/>
</dbReference>
<dbReference type="InterPro" id="IPR001482">
    <property type="entry name" value="T2SS/T4SS_dom"/>
</dbReference>
<dbReference type="Gene3D" id="3.30.450.90">
    <property type="match status" value="1"/>
</dbReference>
<dbReference type="Pfam" id="PF05157">
    <property type="entry name" value="MshEN"/>
    <property type="match status" value="1"/>
</dbReference>
<protein>
    <recommendedName>
        <fullName evidence="4">Bacterial type II secretion system protein E domain-containing protein</fullName>
    </recommendedName>
</protein>
<organism evidence="5 6">
    <name type="scientific">Candidatus Wildermuthbacteria bacterium RIFCSPLOWO2_01_FULL_48_35</name>
    <dbReference type="NCBI Taxonomy" id="1802463"/>
    <lineage>
        <taxon>Bacteria</taxon>
        <taxon>Candidatus Wildermuthiibacteriota</taxon>
    </lineage>
</organism>
<accession>A0A1G2RTQ1</accession>
<dbReference type="EMBL" id="MHUI01000012">
    <property type="protein sequence ID" value="OHA75451.1"/>
    <property type="molecule type" value="Genomic_DNA"/>
</dbReference>
<dbReference type="SUPFAM" id="SSF52540">
    <property type="entry name" value="P-loop containing nucleoside triphosphate hydrolases"/>
    <property type="match status" value="1"/>
</dbReference>
<evidence type="ECO:0000313" key="6">
    <source>
        <dbReference type="Proteomes" id="UP000177081"/>
    </source>
</evidence>
<evidence type="ECO:0000256" key="1">
    <source>
        <dbReference type="ARBA" id="ARBA00006611"/>
    </source>
</evidence>
<evidence type="ECO:0000313" key="5">
    <source>
        <dbReference type="EMBL" id="OHA75451.1"/>
    </source>
</evidence>
<keyword evidence="2" id="KW-0547">Nucleotide-binding</keyword>
<dbReference type="InterPro" id="IPR037257">
    <property type="entry name" value="T2SS_E_N_sf"/>
</dbReference>
<dbReference type="PANTHER" id="PTHR30258:SF2">
    <property type="entry name" value="COMG OPERON PROTEIN 1"/>
    <property type="match status" value="1"/>
</dbReference>
<dbReference type="PANTHER" id="PTHR30258">
    <property type="entry name" value="TYPE II SECRETION SYSTEM PROTEIN GSPE-RELATED"/>
    <property type="match status" value="1"/>
</dbReference>
<dbReference type="Proteomes" id="UP000177081">
    <property type="component" value="Unassembled WGS sequence"/>
</dbReference>
<dbReference type="InterPro" id="IPR007831">
    <property type="entry name" value="T2SS_GspE_N"/>
</dbReference>
<dbReference type="GO" id="GO:0005886">
    <property type="term" value="C:plasma membrane"/>
    <property type="evidence" value="ECO:0007669"/>
    <property type="project" value="TreeGrafter"/>
</dbReference>